<protein>
    <submittedName>
        <fullName evidence="1">Uncharacterized protein</fullName>
    </submittedName>
</protein>
<evidence type="ECO:0000313" key="2">
    <source>
        <dbReference type="Proteomes" id="UP000801492"/>
    </source>
</evidence>
<proteinExistence type="predicted"/>
<dbReference type="Proteomes" id="UP000801492">
    <property type="component" value="Unassembled WGS sequence"/>
</dbReference>
<reference evidence="1" key="1">
    <citation type="submission" date="2019-08" db="EMBL/GenBank/DDBJ databases">
        <title>The genome of the North American firefly Photinus pyralis.</title>
        <authorList>
            <consortium name="Photinus pyralis genome working group"/>
            <person name="Fallon T.R."/>
            <person name="Sander Lower S.E."/>
            <person name="Weng J.-K."/>
        </authorList>
    </citation>
    <scope>NUCLEOTIDE SEQUENCE</scope>
    <source>
        <strain evidence="1">TRF0915ILg1</strain>
        <tissue evidence="1">Whole body</tissue>
    </source>
</reference>
<name>A0A8K0C6F9_IGNLU</name>
<comment type="caution">
    <text evidence="1">The sequence shown here is derived from an EMBL/GenBank/DDBJ whole genome shotgun (WGS) entry which is preliminary data.</text>
</comment>
<gene>
    <name evidence="1" type="ORF">ILUMI_26481</name>
</gene>
<organism evidence="1 2">
    <name type="scientific">Ignelater luminosus</name>
    <name type="common">Cucubano</name>
    <name type="synonym">Pyrophorus luminosus</name>
    <dbReference type="NCBI Taxonomy" id="2038154"/>
    <lineage>
        <taxon>Eukaryota</taxon>
        <taxon>Metazoa</taxon>
        <taxon>Ecdysozoa</taxon>
        <taxon>Arthropoda</taxon>
        <taxon>Hexapoda</taxon>
        <taxon>Insecta</taxon>
        <taxon>Pterygota</taxon>
        <taxon>Neoptera</taxon>
        <taxon>Endopterygota</taxon>
        <taxon>Coleoptera</taxon>
        <taxon>Polyphaga</taxon>
        <taxon>Elateriformia</taxon>
        <taxon>Elateroidea</taxon>
        <taxon>Elateridae</taxon>
        <taxon>Agrypninae</taxon>
        <taxon>Pyrophorini</taxon>
        <taxon>Ignelater</taxon>
    </lineage>
</organism>
<sequence length="286" mass="32969">MTKKQYMSVRLLSKEHNANIYPTYKDILQTKEQRYPSEIIVSEKCAEVELQSLIDHTITRGTSMDAWIRSLECLLNIAYRMDIKSWQVQKKDKEIVEQRKKYIQEKLKQDLGLLVDIPKPESGTTNDGNSARIFFNNPPAIVAIAGIEQNIIEGFAVILKTIASGFAVNIEAFEAHTTRIVELYVSHYNWYYMPVTVHKLLIHGSTIIQCAILPIRMLSEEASNKDLRNYRQHNARKFSRKQTLEDVIHFLLICRIRLLEDPSFLIYTVDSTSDENGDSNVNSDDD</sequence>
<accession>A0A8K0C6F9</accession>
<evidence type="ECO:0000313" key="1">
    <source>
        <dbReference type="EMBL" id="KAF2879692.1"/>
    </source>
</evidence>
<dbReference type="OrthoDB" id="7450257at2759"/>
<dbReference type="EMBL" id="VTPC01091096">
    <property type="protein sequence ID" value="KAF2879692.1"/>
    <property type="molecule type" value="Genomic_DNA"/>
</dbReference>
<dbReference type="AlphaFoldDB" id="A0A8K0C6F9"/>
<keyword evidence="2" id="KW-1185">Reference proteome</keyword>